<evidence type="ECO:0000256" key="12">
    <source>
        <dbReference type="ARBA" id="ARBA00023239"/>
    </source>
</evidence>
<evidence type="ECO:0000256" key="3">
    <source>
        <dbReference type="ARBA" id="ARBA00007811"/>
    </source>
</evidence>
<evidence type="ECO:0000256" key="4">
    <source>
        <dbReference type="ARBA" id="ARBA00013122"/>
    </source>
</evidence>
<dbReference type="GO" id="GO:0030497">
    <property type="term" value="P:fatty acid elongation"/>
    <property type="evidence" value="ECO:0007669"/>
    <property type="project" value="TreeGrafter"/>
</dbReference>
<feature type="transmembrane region" description="Helical" evidence="13">
    <location>
        <begin position="12"/>
        <end position="32"/>
    </location>
</feature>
<evidence type="ECO:0000313" key="15">
    <source>
        <dbReference type="Proteomes" id="UP001295423"/>
    </source>
</evidence>
<protein>
    <recommendedName>
        <fullName evidence="4">very-long-chain (3R)-3-hydroxyacyl-CoA dehydratase</fullName>
        <ecNumber evidence="4">4.2.1.134</ecNumber>
    </recommendedName>
</protein>
<dbReference type="Proteomes" id="UP001295423">
    <property type="component" value="Unassembled WGS sequence"/>
</dbReference>
<evidence type="ECO:0000313" key="14">
    <source>
        <dbReference type="EMBL" id="CAJ1945947.1"/>
    </source>
</evidence>
<keyword evidence="6 13" id="KW-0812">Transmembrane</keyword>
<keyword evidence="5" id="KW-0444">Lipid biosynthesis</keyword>
<dbReference type="GO" id="GO:0005789">
    <property type="term" value="C:endoplasmic reticulum membrane"/>
    <property type="evidence" value="ECO:0007669"/>
    <property type="project" value="TreeGrafter"/>
</dbReference>
<reference evidence="14" key="1">
    <citation type="submission" date="2023-08" db="EMBL/GenBank/DDBJ databases">
        <authorList>
            <person name="Audoor S."/>
            <person name="Bilcke G."/>
        </authorList>
    </citation>
    <scope>NUCLEOTIDE SEQUENCE</scope>
</reference>
<comment type="subcellular location">
    <subcellularLocation>
        <location evidence="1">Membrane</location>
        <topology evidence="1">Multi-pass membrane protein</topology>
    </subcellularLocation>
</comment>
<comment type="caution">
    <text evidence="14">The sequence shown here is derived from an EMBL/GenBank/DDBJ whole genome shotgun (WGS) entry which is preliminary data.</text>
</comment>
<evidence type="ECO:0000256" key="10">
    <source>
        <dbReference type="ARBA" id="ARBA00023136"/>
    </source>
</evidence>
<dbReference type="GO" id="GO:0030148">
    <property type="term" value="P:sphingolipid biosynthetic process"/>
    <property type="evidence" value="ECO:0007669"/>
    <property type="project" value="TreeGrafter"/>
</dbReference>
<evidence type="ECO:0000256" key="5">
    <source>
        <dbReference type="ARBA" id="ARBA00022516"/>
    </source>
</evidence>
<keyword evidence="15" id="KW-1185">Reference proteome</keyword>
<keyword evidence="11" id="KW-0275">Fatty acid biosynthesis</keyword>
<organism evidence="14 15">
    <name type="scientific">Cylindrotheca closterium</name>
    <dbReference type="NCBI Taxonomy" id="2856"/>
    <lineage>
        <taxon>Eukaryota</taxon>
        <taxon>Sar</taxon>
        <taxon>Stramenopiles</taxon>
        <taxon>Ochrophyta</taxon>
        <taxon>Bacillariophyta</taxon>
        <taxon>Bacillariophyceae</taxon>
        <taxon>Bacillariophycidae</taxon>
        <taxon>Bacillariales</taxon>
        <taxon>Bacillariaceae</taxon>
        <taxon>Cylindrotheca</taxon>
    </lineage>
</organism>
<dbReference type="Pfam" id="PF04387">
    <property type="entry name" value="PTPLA"/>
    <property type="match status" value="1"/>
</dbReference>
<dbReference type="AlphaFoldDB" id="A0AAD2CWN9"/>
<keyword evidence="7" id="KW-0276">Fatty acid metabolism</keyword>
<evidence type="ECO:0000256" key="11">
    <source>
        <dbReference type="ARBA" id="ARBA00023160"/>
    </source>
</evidence>
<proteinExistence type="inferred from homology"/>
<evidence type="ECO:0000256" key="2">
    <source>
        <dbReference type="ARBA" id="ARBA00005194"/>
    </source>
</evidence>
<comment type="similarity">
    <text evidence="3">Belongs to the very long-chain fatty acids dehydratase HACD family.</text>
</comment>
<evidence type="ECO:0000256" key="6">
    <source>
        <dbReference type="ARBA" id="ARBA00022692"/>
    </source>
</evidence>
<dbReference type="EMBL" id="CAKOGP040001557">
    <property type="protein sequence ID" value="CAJ1945947.1"/>
    <property type="molecule type" value="Genomic_DNA"/>
</dbReference>
<evidence type="ECO:0000256" key="8">
    <source>
        <dbReference type="ARBA" id="ARBA00022989"/>
    </source>
</evidence>
<comment type="pathway">
    <text evidence="2">Lipid metabolism; fatty acid biosynthesis.</text>
</comment>
<gene>
    <name evidence="14" type="ORF">CYCCA115_LOCUS10089</name>
</gene>
<keyword evidence="9" id="KW-0443">Lipid metabolism</keyword>
<dbReference type="PANTHER" id="PTHR11035">
    <property type="entry name" value="VERY-LONG-CHAIN (3R)-3-HYDROXYACYL-COA DEHYDRATASE"/>
    <property type="match status" value="1"/>
</dbReference>
<dbReference type="EC" id="4.2.1.134" evidence="4"/>
<evidence type="ECO:0000256" key="7">
    <source>
        <dbReference type="ARBA" id="ARBA00022832"/>
    </source>
</evidence>
<name>A0AAD2CWN9_9STRA</name>
<evidence type="ECO:0000256" key="1">
    <source>
        <dbReference type="ARBA" id="ARBA00004141"/>
    </source>
</evidence>
<dbReference type="InterPro" id="IPR007482">
    <property type="entry name" value="Tyr_Pase-like_PTPLA"/>
</dbReference>
<feature type="transmembrane region" description="Helical" evidence="13">
    <location>
        <begin position="127"/>
        <end position="148"/>
    </location>
</feature>
<keyword evidence="12" id="KW-0456">Lyase</keyword>
<keyword evidence="8 13" id="KW-1133">Transmembrane helix</keyword>
<evidence type="ECO:0000256" key="9">
    <source>
        <dbReference type="ARBA" id="ARBA00023098"/>
    </source>
</evidence>
<accession>A0AAD2CWN9</accession>
<keyword evidence="10 13" id="KW-0472">Membrane</keyword>
<evidence type="ECO:0000256" key="13">
    <source>
        <dbReference type="SAM" id="Phobius"/>
    </source>
</evidence>
<dbReference type="GO" id="GO:0042761">
    <property type="term" value="P:very long-chain fatty acid biosynthetic process"/>
    <property type="evidence" value="ECO:0007669"/>
    <property type="project" value="TreeGrafter"/>
</dbReference>
<dbReference type="PANTHER" id="PTHR11035:SF35">
    <property type="entry name" value="VERY-LONG-CHAIN (3R)-3-HYDROXYACYL-COA DEHYDRATASE"/>
    <property type="match status" value="1"/>
</dbReference>
<dbReference type="GO" id="GO:0102158">
    <property type="term" value="F:very-long-chain (3R)-3-hydroxyacyl-CoA dehydratase activity"/>
    <property type="evidence" value="ECO:0007669"/>
    <property type="project" value="UniProtKB-EC"/>
</dbReference>
<feature type="transmembrane region" description="Helical" evidence="13">
    <location>
        <begin position="160"/>
        <end position="177"/>
    </location>
</feature>
<sequence length="210" mass="23602">MSKSPLAPLAPVFQALNWVAFGGWSYVFLQLFKGCDAQDMDPYVKYLEGICLVEVLRIMVGDLKGNLKLGLFLHAIRLGSLFAVIPRLPEGHWTQDYIYFAYSVAEVTRYPMYLFPSSNFIRQIRMVAPLFTFPVGCYTEGLAAYIVLLQEKEEGAEKHPVWLVIVLAFILFVNGVLGPTQAMPALIQKGFFALGISKPPPPKQKEVKRI</sequence>